<dbReference type="Gene3D" id="3.20.20.140">
    <property type="entry name" value="Metal-dependent hydrolases"/>
    <property type="match status" value="1"/>
</dbReference>
<dbReference type="EMBL" id="CAMAPD010000001">
    <property type="protein sequence ID" value="CAH9049794.1"/>
    <property type="molecule type" value="Genomic_DNA"/>
</dbReference>
<feature type="domain" description="Amidohydrolase-related" evidence="2">
    <location>
        <begin position="102"/>
        <end position="384"/>
    </location>
</feature>
<sequence length="384" mass="44058">MKYKIFDSDRHVVEPMELWENYVDKKEIANEVVSLKHDSLEAAQIRVNKYNNLRYGAQLIPTLYIGDYPIFKNWHETLQVESTFQQDNSQIERLSAMSGEGQLASLDQQGIHKAAIFPTFASYVINHDKVSPSSSLAYAQGYNLWLGDYVKGREDRLLPVGAISRHDPATLVSQVEKIANLGWTTVSIRPEVINGHTLGSEAYEEFWHKCQEHNIGICLHGGSNLYGSTIGSERFTSRFGLHACSHPMELQMAFVSLLENGVFERFPQLKFALLEGGGSWVPYWLWRLDNICYPEYPNLVSQNMKMLPSEYFKKHCWISIEDGEPCLRELISYIGSDRLLYGSDYPHPDHLHLNINDDQSAFSELSSVEKTQLYENNPRDFFNF</sequence>
<keyword evidence="1" id="KW-0456">Lyase</keyword>
<dbReference type="PANTHER" id="PTHR21240">
    <property type="entry name" value="2-AMINO-3-CARBOXYLMUCONATE-6-SEMIALDEHYDE DECARBOXYLASE"/>
    <property type="match status" value="1"/>
</dbReference>
<reference evidence="3 4" key="1">
    <citation type="submission" date="2022-07" db="EMBL/GenBank/DDBJ databases">
        <authorList>
            <person name="Criscuolo A."/>
        </authorList>
    </citation>
    <scope>NUCLEOTIDE SEQUENCE [LARGE SCALE GENOMIC DNA]</scope>
    <source>
        <strain evidence="4">CIP 111951</strain>
    </source>
</reference>
<evidence type="ECO:0000313" key="4">
    <source>
        <dbReference type="Proteomes" id="UP001152485"/>
    </source>
</evidence>
<name>A0ABN8UFL6_9GAMM</name>
<dbReference type="SUPFAM" id="SSF51556">
    <property type="entry name" value="Metallo-dependent hydrolases"/>
    <property type="match status" value="1"/>
</dbReference>
<dbReference type="Pfam" id="PF04909">
    <property type="entry name" value="Amidohydro_2"/>
    <property type="match status" value="1"/>
</dbReference>
<evidence type="ECO:0000256" key="1">
    <source>
        <dbReference type="ARBA" id="ARBA00023239"/>
    </source>
</evidence>
<organism evidence="3 4">
    <name type="scientific">Pseudoalteromonas holothuriae</name>
    <dbReference type="NCBI Taxonomy" id="2963714"/>
    <lineage>
        <taxon>Bacteria</taxon>
        <taxon>Pseudomonadati</taxon>
        <taxon>Pseudomonadota</taxon>
        <taxon>Gammaproteobacteria</taxon>
        <taxon>Alteromonadales</taxon>
        <taxon>Pseudoalteromonadaceae</taxon>
        <taxon>Pseudoalteromonas</taxon>
    </lineage>
</organism>
<proteinExistence type="predicted"/>
<dbReference type="InterPro" id="IPR032465">
    <property type="entry name" value="ACMSD"/>
</dbReference>
<comment type="caution">
    <text evidence="3">The sequence shown here is derived from an EMBL/GenBank/DDBJ whole genome shotgun (WGS) entry which is preliminary data.</text>
</comment>
<evidence type="ECO:0000259" key="2">
    <source>
        <dbReference type="Pfam" id="PF04909"/>
    </source>
</evidence>
<dbReference type="Proteomes" id="UP001152485">
    <property type="component" value="Unassembled WGS sequence"/>
</dbReference>
<dbReference type="InterPro" id="IPR006680">
    <property type="entry name" value="Amidohydro-rel"/>
</dbReference>
<dbReference type="RefSeq" id="WP_261591244.1">
    <property type="nucleotide sequence ID" value="NZ_CAMAPD010000001.1"/>
</dbReference>
<dbReference type="PANTHER" id="PTHR21240:SF28">
    <property type="entry name" value="ISO-OROTATE DECARBOXYLASE (EUROFUNG)"/>
    <property type="match status" value="1"/>
</dbReference>
<dbReference type="InterPro" id="IPR032466">
    <property type="entry name" value="Metal_Hydrolase"/>
</dbReference>
<gene>
    <name evidence="3" type="ORF">PSECIP111951_00035</name>
</gene>
<accession>A0ABN8UFL6</accession>
<evidence type="ECO:0000313" key="3">
    <source>
        <dbReference type="EMBL" id="CAH9049794.1"/>
    </source>
</evidence>
<protein>
    <recommendedName>
        <fullName evidence="2">Amidohydrolase-related domain-containing protein</fullName>
    </recommendedName>
</protein>